<dbReference type="EMBL" id="LJRO01000384">
    <property type="protein sequence ID" value="KPY94353.1"/>
    <property type="molecule type" value="Genomic_DNA"/>
</dbReference>
<sequence length="1967" mass="212880">MQAPTINRNTGNVIQAQAAADLRNSSDLQQRAEQPTQRSSHSLGSLGKRMLKSVGKVFQKSRAPQQSAARPPSTTNTSSSRPLSSDAAIQNAARGSRLTGADNPPKSILRNSSDKASSSGTAGPGAEKALKQTEPADRNNRRVRFDIPGERLERSASAELSAESAADEEAVANAVRESRLPGSRLQGHDGTRQSFMATNPNQASSSGTKVGDLDEPARRAELSVAPMTDEEAVANAIRESRLPGSRLQGHDGTRQSFMATNPNEASSSGTKVGDSDEPAHDAELSAEPMTDEEAVANAVRESRLPGSRLQGHDGTRQSFMATNPNQASSSGTKVGDSDEPAHDAELSVAPMTDEEAVANAVRESRLPGSHLQGYDGTRLSFMATNPNEASSSGTKVGDSDEPAQGPNLGRSRGGRFEFKDEQLRRDIKPQGTINLNAKGKPDFSTFVTPGLDLLLKDLLAKSGQTYLARQSQDGVAGHQLLQSNGHLLHLLQDDSSLALIRSSEKTISVEGKKPPAVKMERSGGYIHIDGPGGRKSQELPGKAHIAYLTDVHQTTNGERLRVHEGRLYQFDPVTTRWAPKDSDDAAFNHLTTGGNGSVYAKSDDVVVDLSSTFKPMGEVKGLKSFSVAPDNTAAMLSGSDAQTVLLTDMSPVVGIMTPKKTKTLELDGGDARAAAVGLSNDKLFVADTQGKLYSVDRSAFEDDQPTLRLMPEKTGYNLAGHPMGGHDSVTGFISGDDGRVHALIKNRKGEVHSHALDEQNSKLESGWNLTNARVLDITSGLTVPAAPAAADRLNLDRGGLVGLSAGRIQRWDATPQCWKDAGIKGIERLQRGADSNAYVLKGGRLLKLNVAAKYPNIAFDNNTALAPVERSTKIEMGKEVEGVEGRIVTAFAMVNEKRFVALDDQNRLTAHSKDHKPIDLDTSGVDGEIKTLALDEKHNLHALTSTGKLYCMPRAAWQGTKLGEQLNAKWTPVAAPGEQPVKALYSNDDNRLSVQIEDTDGHGLMQFKGDKWQAFEPRPVEKNGLTDVYNKIVRKHKTWRIPKTGYTAKLEANFLGRGGMEKSSRPALGEAIRANVYKNTLETPRWMKNVGNNIQHRYHGREGLKEVYKKELILFKQLELVHEAGGEPPAQGNDLKARIARLELGPAGADLLKELETFRDELEQHAKTALENIGKDYGKVKNLRQNDGVLNQHSEAAKPSIRTQIGKKLTKMNSTLNFKSSGHDFIQEVEDALSRIAPSAENPTATTLKLLKENGVKLSHTKTDIGLGQRRDANDDHGLSKARLALDLVTLKDLGTLIDKVELLTPQSDMSGLKKQLETLRNVNYGENPVKQVTDMGFTDNAALEGAYDAVKAFSNAFKKPDHAVSVNMRAATGSMDQTELADTFKAMLKSLEHDDDEIGLQRSYGLNLTSPFAILSDKATGPWPSASTTGNRNYILNAERCEGGVTMYVMREAAGNISAGVGGGKDFWPTFFDKDSPALKVNVGNKRSMTPNFRLGGDLTATAAASQRAGVIFNIPDDEIDEFVDELFEGKLNPLQLLNKAKDHEIYAARRFNFDITAGSNAELRVGFGLSKDGSVPLSAVARMGVAANVTVNLLSYTDYSLTQKNDKTELREGGKNRPRFFNSLSFGAQARGQLGGTNTNTTATPTSAAGPRPASQSAANNLGGTLGVTIDNKTVKRVKFRFNVATPVNAEGVNKISKSLGDAFKDRSTTARLAELKDPLSNRYTGLRPDQVVQSHLDGLKELFADRLAQNDKQYKALRDLKRADARHEASANNHSVLDGARFETSRANLAGLSHENLVTRLKALVGEERSNGNATRVAEFMKKDPTLRDLIKQLEGSVGTLARVRLEPKDAVIDDIDEGCRKGTLTQTELSSLLENRDNMRIKRVVIFHSPPQVENFISPTPMVSYNSGATLAVTKTLGRINFIYGQNQDTPIGYTFDGELSRPSESLKEATGLLKKAGFEVKS</sequence>
<evidence type="ECO:0000313" key="3">
    <source>
        <dbReference type="Proteomes" id="UP000050523"/>
    </source>
</evidence>
<feature type="compositionally biased region" description="Low complexity" evidence="1">
    <location>
        <begin position="67"/>
        <end position="85"/>
    </location>
</feature>
<feature type="compositionally biased region" description="Polar residues" evidence="1">
    <location>
        <begin position="192"/>
        <end position="208"/>
    </location>
</feature>
<dbReference type="Pfam" id="PF11725">
    <property type="entry name" value="AvrE_T3Es"/>
    <property type="match status" value="1"/>
</dbReference>
<comment type="caution">
    <text evidence="2">The sequence shown here is derived from an EMBL/GenBank/DDBJ whole genome shotgun (WGS) entry which is preliminary data.</text>
</comment>
<feature type="compositionally biased region" description="Low complexity" evidence="1">
    <location>
        <begin position="1638"/>
        <end position="1657"/>
    </location>
</feature>
<proteinExistence type="predicted"/>
<feature type="compositionally biased region" description="Polar residues" evidence="1">
    <location>
        <begin position="23"/>
        <end position="43"/>
    </location>
</feature>
<evidence type="ECO:0000313" key="2">
    <source>
        <dbReference type="EMBL" id="KPY94353.1"/>
    </source>
</evidence>
<accession>A0AA40P191</accession>
<feature type="compositionally biased region" description="Polar residues" evidence="1">
    <location>
        <begin position="109"/>
        <end position="121"/>
    </location>
</feature>
<feature type="compositionally biased region" description="Polar residues" evidence="1">
    <location>
        <begin position="382"/>
        <end position="394"/>
    </location>
</feature>
<feature type="compositionally biased region" description="Basic and acidic residues" evidence="1">
    <location>
        <begin position="128"/>
        <end position="156"/>
    </location>
</feature>
<reference evidence="2 3" key="1">
    <citation type="submission" date="2015-09" db="EMBL/GenBank/DDBJ databases">
        <title>Genome announcement of multiple Pseudomonas syringae strains.</title>
        <authorList>
            <person name="Thakur S."/>
            <person name="Wang P.W."/>
            <person name="Gong Y."/>
            <person name="Weir B.S."/>
            <person name="Guttman D.S."/>
        </authorList>
    </citation>
    <scope>NUCLEOTIDE SEQUENCE [LARGE SCALE GENOMIC DNA]</scope>
    <source>
        <strain evidence="2 3">ICMP9151</strain>
    </source>
</reference>
<organism evidence="2 3">
    <name type="scientific">Pseudomonas tremae</name>
    <dbReference type="NCBI Taxonomy" id="200454"/>
    <lineage>
        <taxon>Bacteria</taxon>
        <taxon>Pseudomonadati</taxon>
        <taxon>Pseudomonadota</taxon>
        <taxon>Gammaproteobacteria</taxon>
        <taxon>Pseudomonadales</taxon>
        <taxon>Pseudomonadaceae</taxon>
        <taxon>Pseudomonas</taxon>
    </lineage>
</organism>
<gene>
    <name evidence="2" type="ORF">ALO43_04176</name>
</gene>
<feature type="region of interest" description="Disordered" evidence="1">
    <location>
        <begin position="1633"/>
        <end position="1664"/>
    </location>
</feature>
<feature type="compositionally biased region" description="Polar residues" evidence="1">
    <location>
        <begin position="1"/>
        <end position="15"/>
    </location>
</feature>
<dbReference type="InterPro" id="IPR021085">
    <property type="entry name" value="AvrE_T3Es"/>
</dbReference>
<feature type="region of interest" description="Disordered" evidence="1">
    <location>
        <begin position="1"/>
        <end position="341"/>
    </location>
</feature>
<feature type="compositionally biased region" description="Polar residues" evidence="1">
    <location>
        <begin position="254"/>
        <end position="270"/>
    </location>
</feature>
<feature type="compositionally biased region" description="Polar residues" evidence="1">
    <location>
        <begin position="316"/>
        <end position="332"/>
    </location>
</feature>
<dbReference type="Proteomes" id="UP000050523">
    <property type="component" value="Unassembled WGS sequence"/>
</dbReference>
<evidence type="ECO:0000256" key="1">
    <source>
        <dbReference type="SAM" id="MobiDB-lite"/>
    </source>
</evidence>
<feature type="region of interest" description="Disordered" evidence="1">
    <location>
        <begin position="380"/>
        <end position="420"/>
    </location>
</feature>
<feature type="compositionally biased region" description="Basic and acidic residues" evidence="1">
    <location>
        <begin position="211"/>
        <end position="221"/>
    </location>
</feature>
<feature type="compositionally biased region" description="Basic and acidic residues" evidence="1">
    <location>
        <begin position="273"/>
        <end position="283"/>
    </location>
</feature>
<protein>
    <submittedName>
        <fullName evidence="2">Type III secretion system effector AvrE1</fullName>
    </submittedName>
</protein>
<name>A0AA40P191_9PSED</name>